<evidence type="ECO:0000313" key="2">
    <source>
        <dbReference type="Proteomes" id="UP000745859"/>
    </source>
</evidence>
<evidence type="ECO:0000313" key="1">
    <source>
        <dbReference type="EMBL" id="NIJ43643.1"/>
    </source>
</evidence>
<name>A0ABX0U4D4_9FLAO</name>
<dbReference type="Proteomes" id="UP000745859">
    <property type="component" value="Unassembled WGS sequence"/>
</dbReference>
<dbReference type="EMBL" id="JAASQL010000001">
    <property type="protein sequence ID" value="NIJ43643.1"/>
    <property type="molecule type" value="Genomic_DNA"/>
</dbReference>
<sequence>MSAFSFVRQKYFEDKDFYPFFYWKLYTKPTGCMYSYKDYRLYGVTEKLDTFRINNKGYSLFDKDDYFYFIQGEAQSVLKNKRDSIHIVNRIKIFAKALGFNSKEYLIVEEEFNPLDIVRNPNAYKVKVIFSAKND</sequence>
<proteinExistence type="predicted"/>
<gene>
    <name evidence="1" type="ORF">FHR24_000082</name>
</gene>
<dbReference type="RefSeq" id="WP_167182237.1">
    <property type="nucleotide sequence ID" value="NZ_JAASQL010000001.1"/>
</dbReference>
<protein>
    <submittedName>
        <fullName evidence="1">Uncharacterized protein</fullName>
    </submittedName>
</protein>
<comment type="caution">
    <text evidence="1">The sequence shown here is derived from an EMBL/GenBank/DDBJ whole genome shotgun (WGS) entry which is preliminary data.</text>
</comment>
<organism evidence="1 2">
    <name type="scientific">Wenyingzhuangia heitensis</name>
    <dbReference type="NCBI Taxonomy" id="1487859"/>
    <lineage>
        <taxon>Bacteria</taxon>
        <taxon>Pseudomonadati</taxon>
        <taxon>Bacteroidota</taxon>
        <taxon>Flavobacteriia</taxon>
        <taxon>Flavobacteriales</taxon>
        <taxon>Flavobacteriaceae</taxon>
        <taxon>Wenyingzhuangia</taxon>
    </lineage>
</organism>
<keyword evidence="2" id="KW-1185">Reference proteome</keyword>
<accession>A0ABX0U4D4</accession>
<reference evidence="1 2" key="1">
    <citation type="submission" date="2020-03" db="EMBL/GenBank/DDBJ databases">
        <title>Genomic Encyclopedia of Type Strains, Phase IV (KMG-IV): sequencing the most valuable type-strain genomes for metagenomic binning, comparative biology and taxonomic classification.</title>
        <authorList>
            <person name="Goeker M."/>
        </authorList>
    </citation>
    <scope>NUCLEOTIDE SEQUENCE [LARGE SCALE GENOMIC DNA]</scope>
    <source>
        <strain evidence="1 2">DSM 101599</strain>
    </source>
</reference>